<feature type="region of interest" description="Disordered" evidence="3">
    <location>
        <begin position="32"/>
        <end position="87"/>
    </location>
</feature>
<dbReference type="GO" id="GO:0000062">
    <property type="term" value="F:fatty-acyl-CoA binding"/>
    <property type="evidence" value="ECO:0007669"/>
    <property type="project" value="InterPro"/>
</dbReference>
<dbReference type="AlphaFoldDB" id="A0AAP0FU35"/>
<keyword evidence="6" id="KW-1185">Reference proteome</keyword>
<keyword evidence="2" id="KW-0446">Lipid-binding</keyword>
<comment type="similarity">
    <text evidence="1">Belongs to the ACBP family.</text>
</comment>
<dbReference type="InterPro" id="IPR014352">
    <property type="entry name" value="FERM/acyl-CoA-bd_prot_sf"/>
</dbReference>
<protein>
    <submittedName>
        <fullName evidence="5">Acyl-CoA-binding domain-containing protein 1</fullName>
    </submittedName>
</protein>
<dbReference type="Proteomes" id="UP001418222">
    <property type="component" value="Unassembled WGS sequence"/>
</dbReference>
<dbReference type="Gene3D" id="1.20.80.10">
    <property type="match status" value="1"/>
</dbReference>
<sequence>MEFYQELLLTAVFSLLIAFLISKIAVVGNGDGERREDASVSSDRPASAEKSEGPSPEEADASAVQSGIEEERLDTEESEEGIEEEGSLLHWEDEWEGIEKSELEKLFSVATEYVVSSSGAVALAGLSSDVQMELYGLFKIATEGRCYEVATLPLNFSARTKWYCMFLHSSGHFFPSSSFIFPFI</sequence>
<accession>A0AAP0FU35</accession>
<evidence type="ECO:0000256" key="2">
    <source>
        <dbReference type="ARBA" id="ARBA00023121"/>
    </source>
</evidence>
<feature type="compositionally biased region" description="Acidic residues" evidence="3">
    <location>
        <begin position="71"/>
        <end position="86"/>
    </location>
</feature>
<evidence type="ECO:0000256" key="3">
    <source>
        <dbReference type="SAM" id="MobiDB-lite"/>
    </source>
</evidence>
<evidence type="ECO:0000313" key="6">
    <source>
        <dbReference type="Proteomes" id="UP001418222"/>
    </source>
</evidence>
<gene>
    <name evidence="5" type="primary">ACBP1</name>
    <name evidence="5" type="ORF">KSP39_PZI022541</name>
</gene>
<organism evidence="5 6">
    <name type="scientific">Platanthera zijinensis</name>
    <dbReference type="NCBI Taxonomy" id="2320716"/>
    <lineage>
        <taxon>Eukaryota</taxon>
        <taxon>Viridiplantae</taxon>
        <taxon>Streptophyta</taxon>
        <taxon>Embryophyta</taxon>
        <taxon>Tracheophyta</taxon>
        <taxon>Spermatophyta</taxon>
        <taxon>Magnoliopsida</taxon>
        <taxon>Liliopsida</taxon>
        <taxon>Asparagales</taxon>
        <taxon>Orchidaceae</taxon>
        <taxon>Orchidoideae</taxon>
        <taxon>Orchideae</taxon>
        <taxon>Orchidinae</taxon>
        <taxon>Platanthera</taxon>
    </lineage>
</organism>
<evidence type="ECO:0000259" key="4">
    <source>
        <dbReference type="Pfam" id="PF00887"/>
    </source>
</evidence>
<reference evidence="5 6" key="1">
    <citation type="journal article" date="2022" name="Nat. Plants">
        <title>Genomes of leafy and leafless Platanthera orchids illuminate the evolution of mycoheterotrophy.</title>
        <authorList>
            <person name="Li M.H."/>
            <person name="Liu K.W."/>
            <person name="Li Z."/>
            <person name="Lu H.C."/>
            <person name="Ye Q.L."/>
            <person name="Zhang D."/>
            <person name="Wang J.Y."/>
            <person name="Li Y.F."/>
            <person name="Zhong Z.M."/>
            <person name="Liu X."/>
            <person name="Yu X."/>
            <person name="Liu D.K."/>
            <person name="Tu X.D."/>
            <person name="Liu B."/>
            <person name="Hao Y."/>
            <person name="Liao X.Y."/>
            <person name="Jiang Y.T."/>
            <person name="Sun W.H."/>
            <person name="Chen J."/>
            <person name="Chen Y.Q."/>
            <person name="Ai Y."/>
            <person name="Zhai J.W."/>
            <person name="Wu S.S."/>
            <person name="Zhou Z."/>
            <person name="Hsiao Y.Y."/>
            <person name="Wu W.L."/>
            <person name="Chen Y.Y."/>
            <person name="Lin Y.F."/>
            <person name="Hsu J.L."/>
            <person name="Li C.Y."/>
            <person name="Wang Z.W."/>
            <person name="Zhao X."/>
            <person name="Zhong W.Y."/>
            <person name="Ma X.K."/>
            <person name="Ma L."/>
            <person name="Huang J."/>
            <person name="Chen G.Z."/>
            <person name="Huang M.Z."/>
            <person name="Huang L."/>
            <person name="Peng D.H."/>
            <person name="Luo Y.B."/>
            <person name="Zou S.Q."/>
            <person name="Chen S.P."/>
            <person name="Lan S."/>
            <person name="Tsai W.C."/>
            <person name="Van de Peer Y."/>
            <person name="Liu Z.J."/>
        </authorList>
    </citation>
    <scope>NUCLEOTIDE SEQUENCE [LARGE SCALE GENOMIC DNA]</scope>
    <source>
        <strain evidence="5">Lor287</strain>
    </source>
</reference>
<dbReference type="SUPFAM" id="SSF47027">
    <property type="entry name" value="Acyl-CoA binding protein"/>
    <property type="match status" value="1"/>
</dbReference>
<dbReference type="GO" id="GO:0006631">
    <property type="term" value="P:fatty acid metabolic process"/>
    <property type="evidence" value="ECO:0007669"/>
    <property type="project" value="TreeGrafter"/>
</dbReference>
<feature type="domain" description="ACB" evidence="4">
    <location>
        <begin position="105"/>
        <end position="162"/>
    </location>
</feature>
<evidence type="ECO:0000313" key="5">
    <source>
        <dbReference type="EMBL" id="KAK8915914.1"/>
    </source>
</evidence>
<dbReference type="InterPro" id="IPR035984">
    <property type="entry name" value="Acyl-CoA-binding_sf"/>
</dbReference>
<dbReference type="Pfam" id="PF00887">
    <property type="entry name" value="ACBP"/>
    <property type="match status" value="1"/>
</dbReference>
<proteinExistence type="inferred from homology"/>
<comment type="caution">
    <text evidence="5">The sequence shown here is derived from an EMBL/GenBank/DDBJ whole genome shotgun (WGS) entry which is preliminary data.</text>
</comment>
<dbReference type="PANTHER" id="PTHR23310">
    <property type="entry name" value="ACYL-COA-BINDING PROTEIN, ACBP"/>
    <property type="match status" value="1"/>
</dbReference>
<dbReference type="PANTHER" id="PTHR23310:SF105">
    <property type="entry name" value="ACYL-COA-BINDING DOMAIN-CONTAINING PROTEIN 5"/>
    <property type="match status" value="1"/>
</dbReference>
<name>A0AAP0FU35_9ASPA</name>
<dbReference type="InterPro" id="IPR000582">
    <property type="entry name" value="Acyl-CoA-binding_protein"/>
</dbReference>
<dbReference type="EMBL" id="JBBWWQ010000020">
    <property type="protein sequence ID" value="KAK8915914.1"/>
    <property type="molecule type" value="Genomic_DNA"/>
</dbReference>
<evidence type="ECO:0000256" key="1">
    <source>
        <dbReference type="ARBA" id="ARBA00005567"/>
    </source>
</evidence>